<evidence type="ECO:0000256" key="1">
    <source>
        <dbReference type="ARBA" id="ARBA00004651"/>
    </source>
</evidence>
<dbReference type="PIRSF" id="PIRSF500217">
    <property type="entry name" value="AlgI"/>
    <property type="match status" value="1"/>
</dbReference>
<reference evidence="9 10" key="1">
    <citation type="submission" date="2021-06" db="EMBL/GenBank/DDBJ databases">
        <title>Gemonas diversity in paddy soil.</title>
        <authorList>
            <person name="Liu G."/>
        </authorList>
    </citation>
    <scope>NUCLEOTIDE SEQUENCE [LARGE SCALE GENOMIC DNA]</scope>
    <source>
        <strain evidence="9 10">RG29</strain>
    </source>
</reference>
<dbReference type="PANTHER" id="PTHR13285:SF18">
    <property type="entry name" value="PROTEIN-CYSTEINE N-PALMITOYLTRANSFERASE RASP"/>
    <property type="match status" value="1"/>
</dbReference>
<organism evidence="9 10">
    <name type="scientific">Geomonas diazotrophica</name>
    <dbReference type="NCBI Taxonomy" id="2843197"/>
    <lineage>
        <taxon>Bacteria</taxon>
        <taxon>Pseudomonadati</taxon>
        <taxon>Thermodesulfobacteriota</taxon>
        <taxon>Desulfuromonadia</taxon>
        <taxon>Geobacterales</taxon>
        <taxon>Geobacteraceae</taxon>
        <taxon>Geomonas</taxon>
    </lineage>
</organism>
<evidence type="ECO:0000256" key="7">
    <source>
        <dbReference type="PIRNR" id="PIRNR016636"/>
    </source>
</evidence>
<name>A0ABX8JDV0_9BACT</name>
<evidence type="ECO:0000256" key="3">
    <source>
        <dbReference type="ARBA" id="ARBA00022475"/>
    </source>
</evidence>
<evidence type="ECO:0000313" key="10">
    <source>
        <dbReference type="Proteomes" id="UP000683493"/>
    </source>
</evidence>
<dbReference type="EMBL" id="CP076724">
    <property type="protein sequence ID" value="QWV95953.1"/>
    <property type="molecule type" value="Genomic_DNA"/>
</dbReference>
<sequence length="479" mass="55040">MTFNTLTYFLFLPAIYLAYFFAGERARWCVLLGASLVFYAALRVPYLLAVLALVALATFWCGVAIGGARELAAKRRLLWAGIGIDLLTLVGMKYLPFLSANLQELARLLSVDAGIPQVHPFVAIGVSYYVFQAISYLIDIYLEIEEPERHFGYFALYLCFFPKLLQGPIERAGDLLPQLKQKYQVNRENLRIGALLFLWGLFKKVVIADRLGSYVDNVYRDVHAYQGLQLALATYAYGFQVYLDFSGYTDMALGSALLFNIRLTQNFNSPYLATSIADFWRRWHISLSRWILDYIFKPLQMQWRSGRNWGTAAALFAAFLVSGIWHGAGWGFVVWGGLHGLYMACSVFYRPYQKKIYQRLGLDKSRAQHVFQVFITFNLVSFTWIFFRANSIQDALHVVREIFLDTRVDLGNLYRAILPFAGDFTSVSHFLNLVFFFGVYWLVRKKEVARLELSYVVIISLFVILLGRFNSTSFMYMGY</sequence>
<dbReference type="InterPro" id="IPR024194">
    <property type="entry name" value="Ac/AlaTfrase_AlgI/DltB"/>
</dbReference>
<feature type="transmembrane region" description="Helical" evidence="8">
    <location>
        <begin position="370"/>
        <end position="387"/>
    </location>
</feature>
<protein>
    <recommendedName>
        <fullName evidence="11">MBOAT family protein</fullName>
    </recommendedName>
</protein>
<accession>A0ABX8JDV0</accession>
<keyword evidence="10" id="KW-1185">Reference proteome</keyword>
<evidence type="ECO:0008006" key="11">
    <source>
        <dbReference type="Google" id="ProtNLM"/>
    </source>
</evidence>
<dbReference type="Proteomes" id="UP000683493">
    <property type="component" value="Chromosome"/>
</dbReference>
<dbReference type="InterPro" id="IPR028362">
    <property type="entry name" value="AlgI"/>
</dbReference>
<evidence type="ECO:0000256" key="6">
    <source>
        <dbReference type="ARBA" id="ARBA00023136"/>
    </source>
</evidence>
<feature type="transmembrane region" description="Helical" evidence="8">
    <location>
        <begin position="46"/>
        <end position="65"/>
    </location>
</feature>
<evidence type="ECO:0000256" key="4">
    <source>
        <dbReference type="ARBA" id="ARBA00022692"/>
    </source>
</evidence>
<gene>
    <name evidence="9" type="ORF">KP005_11210</name>
</gene>
<dbReference type="InterPro" id="IPR051085">
    <property type="entry name" value="MB_O-acyltransferase"/>
</dbReference>
<keyword evidence="6 7" id="KW-0472">Membrane</keyword>
<proteinExistence type="inferred from homology"/>
<feature type="transmembrane region" description="Helical" evidence="8">
    <location>
        <begin position="424"/>
        <end position="443"/>
    </location>
</feature>
<feature type="transmembrane region" description="Helical" evidence="8">
    <location>
        <begin position="332"/>
        <end position="349"/>
    </location>
</feature>
<evidence type="ECO:0000256" key="8">
    <source>
        <dbReference type="SAM" id="Phobius"/>
    </source>
</evidence>
<keyword evidence="5 8" id="KW-1133">Transmembrane helix</keyword>
<evidence type="ECO:0000313" key="9">
    <source>
        <dbReference type="EMBL" id="QWV95953.1"/>
    </source>
</evidence>
<keyword evidence="4 8" id="KW-0812">Transmembrane</keyword>
<dbReference type="PIRSF" id="PIRSF016636">
    <property type="entry name" value="AlgI_DltB"/>
    <property type="match status" value="1"/>
</dbReference>
<feature type="transmembrane region" description="Helical" evidence="8">
    <location>
        <begin position="118"/>
        <end position="138"/>
    </location>
</feature>
<keyword evidence="3 7" id="KW-1003">Cell membrane</keyword>
<evidence type="ECO:0000256" key="2">
    <source>
        <dbReference type="ARBA" id="ARBA00010323"/>
    </source>
</evidence>
<feature type="transmembrane region" description="Helical" evidence="8">
    <location>
        <begin position="455"/>
        <end position="477"/>
    </location>
</feature>
<comment type="subcellular location">
    <subcellularLocation>
        <location evidence="1">Cell membrane</location>
        <topology evidence="1">Multi-pass membrane protein</topology>
    </subcellularLocation>
</comment>
<dbReference type="Pfam" id="PF03062">
    <property type="entry name" value="MBOAT"/>
    <property type="match status" value="1"/>
</dbReference>
<dbReference type="InterPro" id="IPR004299">
    <property type="entry name" value="MBOAT_fam"/>
</dbReference>
<comment type="similarity">
    <text evidence="2 7">Belongs to the membrane-bound acyltransferase family.</text>
</comment>
<feature type="transmembrane region" description="Helical" evidence="8">
    <location>
        <begin position="77"/>
        <end position="98"/>
    </location>
</feature>
<keyword evidence="7" id="KW-0808">Transferase</keyword>
<keyword evidence="7" id="KW-0012">Acyltransferase</keyword>
<evidence type="ECO:0000256" key="5">
    <source>
        <dbReference type="ARBA" id="ARBA00022989"/>
    </source>
</evidence>
<feature type="transmembrane region" description="Helical" evidence="8">
    <location>
        <begin position="309"/>
        <end position="326"/>
    </location>
</feature>
<dbReference type="PANTHER" id="PTHR13285">
    <property type="entry name" value="ACYLTRANSFERASE"/>
    <property type="match status" value="1"/>
</dbReference>